<evidence type="ECO:0000256" key="1">
    <source>
        <dbReference type="SAM" id="Coils"/>
    </source>
</evidence>
<dbReference type="EMBL" id="JAHWGI010000505">
    <property type="protein sequence ID" value="KAK3916219.1"/>
    <property type="molecule type" value="Genomic_DNA"/>
</dbReference>
<reference evidence="3" key="2">
    <citation type="journal article" date="2023" name="BMC Genomics">
        <title>Pest status, molecular evolution, and epigenetic factors derived from the genome assembly of Frankliniella fusca, a thysanopteran phytovirus vector.</title>
        <authorList>
            <person name="Catto M.A."/>
            <person name="Labadie P.E."/>
            <person name="Jacobson A.L."/>
            <person name="Kennedy G.G."/>
            <person name="Srinivasan R."/>
            <person name="Hunt B.G."/>
        </authorList>
    </citation>
    <scope>NUCLEOTIDE SEQUENCE</scope>
    <source>
        <strain evidence="3">PL_HMW_Pooled</strain>
    </source>
</reference>
<accession>A0AAE1LEX6</accession>
<evidence type="ECO:0000313" key="2">
    <source>
        <dbReference type="EMBL" id="KAK3910875.1"/>
    </source>
</evidence>
<sequence>MAHNTRNNPNSKQTVAEMSKKELVQLISECLKPVQSDIKEVKDDVDSLRTDIEFLTSKLSEKDKIIEGLQRRLAEQEQYARRNNLRIFGVDESQQKEDTDKLVMDVARRIGVQIDKSQIDRSHRLGKPGPKPRPIIVKFIGYSPRRSMFTAKKALKGSGITIREDLTRERLELLKEASEAYNQRNVWTQDGVVMVKIGDFRPKRLKSIDELHALLEIHPPPE</sequence>
<dbReference type="PANTHER" id="PTHR11505">
    <property type="entry name" value="L1 TRANSPOSABLE ELEMENT-RELATED"/>
    <property type="match status" value="1"/>
</dbReference>
<dbReference type="AlphaFoldDB" id="A0AAE1LEX6"/>
<evidence type="ECO:0000313" key="3">
    <source>
        <dbReference type="EMBL" id="KAK3916219.1"/>
    </source>
</evidence>
<reference evidence="3" key="1">
    <citation type="submission" date="2021-07" db="EMBL/GenBank/DDBJ databases">
        <authorList>
            <person name="Catto M.A."/>
            <person name="Jacobson A."/>
            <person name="Kennedy G."/>
            <person name="Labadie P."/>
            <person name="Hunt B.G."/>
            <person name="Srinivasan R."/>
        </authorList>
    </citation>
    <scope>NUCLEOTIDE SEQUENCE</scope>
    <source>
        <strain evidence="3">PL_HMW_Pooled</strain>
        <tissue evidence="3">Head</tissue>
    </source>
</reference>
<feature type="coiled-coil region" evidence="1">
    <location>
        <begin position="38"/>
        <end position="72"/>
    </location>
</feature>
<evidence type="ECO:0000313" key="4">
    <source>
        <dbReference type="Proteomes" id="UP001219518"/>
    </source>
</evidence>
<protein>
    <submittedName>
        <fullName evidence="3">LINE-1 retrotransposable element ORF1 protein</fullName>
    </submittedName>
</protein>
<keyword evidence="4" id="KW-1185">Reference proteome</keyword>
<dbReference type="InterPro" id="IPR004244">
    <property type="entry name" value="Transposase_22"/>
</dbReference>
<comment type="caution">
    <text evidence="3">The sequence shown here is derived from an EMBL/GenBank/DDBJ whole genome shotgun (WGS) entry which is preliminary data.</text>
</comment>
<name>A0AAE1LEX6_9NEOP</name>
<keyword evidence="1" id="KW-0175">Coiled coil</keyword>
<dbReference type="Proteomes" id="UP001219518">
    <property type="component" value="Unassembled WGS sequence"/>
</dbReference>
<gene>
    <name evidence="3" type="ORF">KUF71_006087</name>
    <name evidence="2" type="ORF">KUF71_020580</name>
</gene>
<organism evidence="3 4">
    <name type="scientific">Frankliniella fusca</name>
    <dbReference type="NCBI Taxonomy" id="407009"/>
    <lineage>
        <taxon>Eukaryota</taxon>
        <taxon>Metazoa</taxon>
        <taxon>Ecdysozoa</taxon>
        <taxon>Arthropoda</taxon>
        <taxon>Hexapoda</taxon>
        <taxon>Insecta</taxon>
        <taxon>Pterygota</taxon>
        <taxon>Neoptera</taxon>
        <taxon>Paraneoptera</taxon>
        <taxon>Thysanoptera</taxon>
        <taxon>Terebrantia</taxon>
        <taxon>Thripoidea</taxon>
        <taxon>Thripidae</taxon>
        <taxon>Frankliniella</taxon>
    </lineage>
</organism>
<proteinExistence type="predicted"/>
<dbReference type="Gene3D" id="3.30.70.1820">
    <property type="entry name" value="L1 transposable element, RRM domain"/>
    <property type="match status" value="1"/>
</dbReference>
<dbReference type="EMBL" id="JAHWGI010000205">
    <property type="protein sequence ID" value="KAK3910875.1"/>
    <property type="molecule type" value="Genomic_DNA"/>
</dbReference>